<gene>
    <name evidence="2" type="ORF">GGR21_000722</name>
</gene>
<keyword evidence="2" id="KW-0966">Cell projection</keyword>
<dbReference type="Pfam" id="PF15562">
    <property type="entry name" value="Imm17"/>
    <property type="match status" value="1"/>
</dbReference>
<name>A0A840CPE1_9BACT</name>
<keyword evidence="1" id="KW-0812">Transmembrane</keyword>
<feature type="transmembrane region" description="Helical" evidence="1">
    <location>
        <begin position="65"/>
        <end position="84"/>
    </location>
</feature>
<feature type="transmembrane region" description="Helical" evidence="1">
    <location>
        <begin position="12"/>
        <end position="32"/>
    </location>
</feature>
<keyword evidence="1" id="KW-0472">Membrane</keyword>
<dbReference type="Proteomes" id="UP000555103">
    <property type="component" value="Unassembled WGS sequence"/>
</dbReference>
<accession>A0A840CPE1</accession>
<protein>
    <submittedName>
        <fullName evidence="2">Flagellar biosynthesis protein FlhB</fullName>
    </submittedName>
</protein>
<dbReference type="InterPro" id="IPR029087">
    <property type="entry name" value="Imm17"/>
</dbReference>
<reference evidence="2 3" key="1">
    <citation type="submission" date="2020-08" db="EMBL/GenBank/DDBJ databases">
        <title>Genomic Encyclopedia of Type Strains, Phase IV (KMG-IV): sequencing the most valuable type-strain genomes for metagenomic binning, comparative biology and taxonomic classification.</title>
        <authorList>
            <person name="Goeker M."/>
        </authorList>
    </citation>
    <scope>NUCLEOTIDE SEQUENCE [LARGE SCALE GENOMIC DNA]</scope>
    <source>
        <strain evidence="2 3">DSM 104969</strain>
    </source>
</reference>
<evidence type="ECO:0000313" key="3">
    <source>
        <dbReference type="Proteomes" id="UP000555103"/>
    </source>
</evidence>
<proteinExistence type="predicted"/>
<sequence length="89" mass="9921">MEKIKGMLTENPSLLGLVFVVFGVVGLLGAIFNWKWLFKDVSGVTYSLKKIDGWVNMFGVKTARIVYGILCVVVILTGALWFFLSTFGR</sequence>
<keyword evidence="2" id="KW-0969">Cilium</keyword>
<dbReference type="AlphaFoldDB" id="A0A840CPE1"/>
<organism evidence="2 3">
    <name type="scientific">Dysgonomonas hofstadii</name>
    <dbReference type="NCBI Taxonomy" id="637886"/>
    <lineage>
        <taxon>Bacteria</taxon>
        <taxon>Pseudomonadati</taxon>
        <taxon>Bacteroidota</taxon>
        <taxon>Bacteroidia</taxon>
        <taxon>Bacteroidales</taxon>
        <taxon>Dysgonomonadaceae</taxon>
        <taxon>Dysgonomonas</taxon>
    </lineage>
</organism>
<evidence type="ECO:0000256" key="1">
    <source>
        <dbReference type="SAM" id="Phobius"/>
    </source>
</evidence>
<keyword evidence="1" id="KW-1133">Transmembrane helix</keyword>
<dbReference type="RefSeq" id="WP_183305778.1">
    <property type="nucleotide sequence ID" value="NZ_JACIEP010000002.1"/>
</dbReference>
<evidence type="ECO:0000313" key="2">
    <source>
        <dbReference type="EMBL" id="MBB4034835.1"/>
    </source>
</evidence>
<comment type="caution">
    <text evidence="2">The sequence shown here is derived from an EMBL/GenBank/DDBJ whole genome shotgun (WGS) entry which is preliminary data.</text>
</comment>
<keyword evidence="2" id="KW-0282">Flagellum</keyword>
<dbReference type="EMBL" id="JACIEP010000002">
    <property type="protein sequence ID" value="MBB4034835.1"/>
    <property type="molecule type" value="Genomic_DNA"/>
</dbReference>
<keyword evidence="3" id="KW-1185">Reference proteome</keyword>